<comment type="caution">
    <text evidence="3">The sequence shown here is derived from an EMBL/GenBank/DDBJ whole genome shotgun (WGS) entry which is preliminary data.</text>
</comment>
<name>A0A931E565_9BACT</name>
<gene>
    <name evidence="3" type="ORF">I5907_00105</name>
</gene>
<dbReference type="PANTHER" id="PTHR35369:SF2">
    <property type="entry name" value="BLR3025 PROTEIN"/>
    <property type="match status" value="1"/>
</dbReference>
<dbReference type="InterPro" id="IPR043502">
    <property type="entry name" value="DNA/RNA_pol_sf"/>
</dbReference>
<sequence length="500" mass="56583">MQSRFVVIWFRHLKTDWFQRKQAALRTAVFVLAAPDHGRMMITEASFAAAAKGIVAGMVVSDAKILYPSLQVIDDVPGLHEKLLNSIALWCTRYTPVAAVDIPGGIVLDATGCTHLWGGEENYLGDIIRKLKGFGYRVRAAMADTIGAAWAIARYGKIKAIIKTGEQAEAIMQLPPAALRIQKETNGKLQKLGLSDIKSFMFMQPSVLRRRFGAGLLLRLSQALGTKEEFMQPVNAIVEYSERLPCLELIQTRTGIEIALEQLLEKLCKRLVQEGKGLREIKFTACRVDNKTISISVKTNHASANPTHIFKLLENRIAAIEPALGIELFLAEAIQVEKVRSVQQTFWTANGNAESREVAELLDNLQNKFGNNIVCRYLPAAHHWPERSVTVATSVYEKPAISWPLQKLRPIQLLQQPIPIQVTAPIPDYPPMNFRYNNKLYIVARADACERIEPEWWIEGGLHRDYYIVEDMEGKRYWIYRLGHYSDEEKPLWFIHGYFA</sequence>
<dbReference type="CDD" id="cd03468">
    <property type="entry name" value="PolY_like"/>
    <property type="match status" value="1"/>
</dbReference>
<feature type="domain" description="UmuC" evidence="2">
    <location>
        <begin position="17"/>
        <end position="151"/>
    </location>
</feature>
<dbReference type="InterPro" id="IPR001126">
    <property type="entry name" value="UmuC"/>
</dbReference>
<dbReference type="PANTHER" id="PTHR35369">
    <property type="entry name" value="BLR3025 PROTEIN-RELATED"/>
    <property type="match status" value="1"/>
</dbReference>
<keyword evidence="1" id="KW-0227">DNA damage</keyword>
<evidence type="ECO:0000256" key="1">
    <source>
        <dbReference type="ARBA" id="ARBA00022763"/>
    </source>
</evidence>
<keyword evidence="4" id="KW-1185">Reference proteome</keyword>
<reference evidence="3" key="1">
    <citation type="submission" date="2020-11" db="EMBL/GenBank/DDBJ databases">
        <title>Bacterial whole genome sequence for Panacibacter sp. DH6.</title>
        <authorList>
            <person name="Le V."/>
            <person name="Ko S."/>
            <person name="Ahn C.-Y."/>
            <person name="Oh H.-M."/>
        </authorList>
    </citation>
    <scope>NUCLEOTIDE SEQUENCE</scope>
    <source>
        <strain evidence="3">DH6</strain>
    </source>
</reference>
<dbReference type="SUPFAM" id="SSF56672">
    <property type="entry name" value="DNA/RNA polymerases"/>
    <property type="match status" value="1"/>
</dbReference>
<proteinExistence type="predicted"/>
<dbReference type="Proteomes" id="UP000628448">
    <property type="component" value="Unassembled WGS sequence"/>
</dbReference>
<evidence type="ECO:0000259" key="2">
    <source>
        <dbReference type="Pfam" id="PF00817"/>
    </source>
</evidence>
<protein>
    <submittedName>
        <fullName evidence="3">DNA polymerase Y family protein</fullName>
    </submittedName>
</protein>
<dbReference type="AlphaFoldDB" id="A0A931E565"/>
<evidence type="ECO:0000313" key="4">
    <source>
        <dbReference type="Proteomes" id="UP000628448"/>
    </source>
</evidence>
<evidence type="ECO:0000313" key="3">
    <source>
        <dbReference type="EMBL" id="MBG9374619.1"/>
    </source>
</evidence>
<dbReference type="RefSeq" id="WP_196988719.1">
    <property type="nucleotide sequence ID" value="NZ_JADWYR010000001.1"/>
</dbReference>
<dbReference type="EMBL" id="JADWYR010000001">
    <property type="protein sequence ID" value="MBG9374619.1"/>
    <property type="molecule type" value="Genomic_DNA"/>
</dbReference>
<organism evidence="3 4">
    <name type="scientific">Panacibacter microcysteis</name>
    <dbReference type="NCBI Taxonomy" id="2793269"/>
    <lineage>
        <taxon>Bacteria</taxon>
        <taxon>Pseudomonadati</taxon>
        <taxon>Bacteroidota</taxon>
        <taxon>Chitinophagia</taxon>
        <taxon>Chitinophagales</taxon>
        <taxon>Chitinophagaceae</taxon>
        <taxon>Panacibacter</taxon>
    </lineage>
</organism>
<accession>A0A931E565</accession>
<dbReference type="GO" id="GO:0006281">
    <property type="term" value="P:DNA repair"/>
    <property type="evidence" value="ECO:0007669"/>
    <property type="project" value="InterPro"/>
</dbReference>
<dbReference type="Pfam" id="PF00817">
    <property type="entry name" value="IMS"/>
    <property type="match status" value="1"/>
</dbReference>
<dbReference type="InterPro" id="IPR050356">
    <property type="entry name" value="SulA_CellDiv_inhibitor"/>
</dbReference>